<organism evidence="6 7">
    <name type="scientific">Stylosanthes scabra</name>
    <dbReference type="NCBI Taxonomy" id="79078"/>
    <lineage>
        <taxon>Eukaryota</taxon>
        <taxon>Viridiplantae</taxon>
        <taxon>Streptophyta</taxon>
        <taxon>Embryophyta</taxon>
        <taxon>Tracheophyta</taxon>
        <taxon>Spermatophyta</taxon>
        <taxon>Magnoliopsida</taxon>
        <taxon>eudicotyledons</taxon>
        <taxon>Gunneridae</taxon>
        <taxon>Pentapetalae</taxon>
        <taxon>rosids</taxon>
        <taxon>fabids</taxon>
        <taxon>Fabales</taxon>
        <taxon>Fabaceae</taxon>
        <taxon>Papilionoideae</taxon>
        <taxon>50 kb inversion clade</taxon>
        <taxon>dalbergioids sensu lato</taxon>
        <taxon>Dalbergieae</taxon>
        <taxon>Pterocarpus clade</taxon>
        <taxon>Stylosanthes</taxon>
    </lineage>
</organism>
<dbReference type="Gene3D" id="4.10.280.10">
    <property type="entry name" value="Helix-loop-helix DNA-binding domain"/>
    <property type="match status" value="1"/>
</dbReference>
<dbReference type="EMBL" id="JASCZI010272209">
    <property type="protein sequence ID" value="MED6221030.1"/>
    <property type="molecule type" value="Genomic_DNA"/>
</dbReference>
<name>A0ABU6ZGF6_9FABA</name>
<keyword evidence="3" id="KW-0804">Transcription</keyword>
<feature type="coiled-coil region" evidence="5">
    <location>
        <begin position="33"/>
        <end position="63"/>
    </location>
</feature>
<evidence type="ECO:0000256" key="3">
    <source>
        <dbReference type="ARBA" id="ARBA00023163"/>
    </source>
</evidence>
<keyword evidence="5" id="KW-0175">Coiled coil</keyword>
<keyword evidence="2" id="KW-0805">Transcription regulation</keyword>
<evidence type="ECO:0000313" key="7">
    <source>
        <dbReference type="Proteomes" id="UP001341840"/>
    </source>
</evidence>
<dbReference type="PANTHER" id="PTHR46133:SF28">
    <property type="entry name" value="BHLH TRANSCRIPTION FACTOR"/>
    <property type="match status" value="1"/>
</dbReference>
<dbReference type="SUPFAM" id="SSF47459">
    <property type="entry name" value="HLH, helix-loop-helix DNA-binding domain"/>
    <property type="match status" value="1"/>
</dbReference>
<keyword evidence="4" id="KW-0539">Nucleus</keyword>
<evidence type="ECO:0000256" key="1">
    <source>
        <dbReference type="ARBA" id="ARBA00004123"/>
    </source>
</evidence>
<reference evidence="6 7" key="1">
    <citation type="journal article" date="2023" name="Plants (Basel)">
        <title>Bridging the Gap: Combining Genomics and Transcriptomics Approaches to Understand Stylosanthes scabra, an Orphan Legume from the Brazilian Caatinga.</title>
        <authorList>
            <person name="Ferreira-Neto J.R.C."/>
            <person name="da Silva M.D."/>
            <person name="Binneck E."/>
            <person name="de Melo N.F."/>
            <person name="da Silva R.H."/>
            <person name="de Melo A.L.T.M."/>
            <person name="Pandolfi V."/>
            <person name="Bustamante F.O."/>
            <person name="Brasileiro-Vidal A.C."/>
            <person name="Benko-Iseppon A.M."/>
        </authorList>
    </citation>
    <scope>NUCLEOTIDE SEQUENCE [LARGE SCALE GENOMIC DNA]</scope>
    <source>
        <tissue evidence="6">Leaves</tissue>
    </source>
</reference>
<protein>
    <submittedName>
        <fullName evidence="6">Uncharacterized protein</fullName>
    </submittedName>
</protein>
<proteinExistence type="predicted"/>
<dbReference type="Proteomes" id="UP001341840">
    <property type="component" value="Unassembled WGS sequence"/>
</dbReference>
<evidence type="ECO:0000256" key="2">
    <source>
        <dbReference type="ARBA" id="ARBA00023015"/>
    </source>
</evidence>
<evidence type="ECO:0000256" key="4">
    <source>
        <dbReference type="ARBA" id="ARBA00023242"/>
    </source>
</evidence>
<keyword evidence="7" id="KW-1185">Reference proteome</keyword>
<gene>
    <name evidence="6" type="ORF">PIB30_050554</name>
</gene>
<evidence type="ECO:0000256" key="5">
    <source>
        <dbReference type="SAM" id="Coils"/>
    </source>
</evidence>
<dbReference type="InterPro" id="IPR044818">
    <property type="entry name" value="ILR3-like"/>
</dbReference>
<dbReference type="PANTHER" id="PTHR46133">
    <property type="entry name" value="BHLH TRANSCRIPTION FACTOR"/>
    <property type="match status" value="1"/>
</dbReference>
<comment type="caution">
    <text evidence="6">The sequence shown here is derived from an EMBL/GenBank/DDBJ whole genome shotgun (WGS) entry which is preliminary data.</text>
</comment>
<dbReference type="InterPro" id="IPR036638">
    <property type="entry name" value="HLH_DNA-bd_sf"/>
</dbReference>
<evidence type="ECO:0000313" key="6">
    <source>
        <dbReference type="EMBL" id="MED6221030.1"/>
    </source>
</evidence>
<sequence length="68" mass="7795">MSSKFGMVLRFLELSSILQPGSRQPKTYKVAILRDVVRVINQLRDEAEKLKEMNDEMLQKKLNSSQGA</sequence>
<comment type="subcellular location">
    <subcellularLocation>
        <location evidence="1">Nucleus</location>
    </subcellularLocation>
</comment>
<accession>A0ABU6ZGF6</accession>